<dbReference type="InterPro" id="IPR036765">
    <property type="entry name" value="ZipA_FtsZ-bd_C_sf"/>
</dbReference>
<keyword evidence="2" id="KW-0997">Cell inner membrane</keyword>
<keyword evidence="6" id="KW-1185">Reference proteome</keyword>
<keyword evidence="1 5" id="KW-0132">Cell division</keyword>
<gene>
    <name evidence="5" type="ORF">D3870_09475</name>
</gene>
<comment type="function">
    <text evidence="1">Essential cell division protein that stabilizes the FtsZ protofilaments by cross-linking them and that serves as a cytoplasmic membrane anchor for the Z ring. Also required for the recruitment to the septal ring of downstream cell division proteins.</text>
</comment>
<evidence type="ECO:0000256" key="3">
    <source>
        <dbReference type="SAM" id="MobiDB-lite"/>
    </source>
</evidence>
<protein>
    <recommendedName>
        <fullName evidence="1">Cell division protein ZipA</fullName>
    </recommendedName>
</protein>
<feature type="region of interest" description="Disordered" evidence="3">
    <location>
        <begin position="40"/>
        <end position="102"/>
    </location>
</feature>
<proteinExistence type="inferred from homology"/>
<dbReference type="EMBL" id="QYUN01000002">
    <property type="protein sequence ID" value="RJG07962.1"/>
    <property type="molecule type" value="Genomic_DNA"/>
</dbReference>
<sequence>MTDLQTSLMAIGGTIVVGVITYNKWQEYKARKSVEKAFSSEHDDVLMNSPSPSEPPINVERHEPTLTEPDGLPANATAVASEEENGPSPMDSAPLMPNHGVAPAPLQKDLPVDELIDCLIPLAVDAPVRGDKILPRLQSLRHVGNKPVHFIGQRDDGMWESIAHGGIYFSLKAGVQLANRMSALNEIEYSELIMRLRQIADEIEAEPDVPDMSEVMSTARSLHQFVSEYDAQLSVNVQSNGAPWEINTLLAALERQGFDLRPDGRLVMPDGDGGVLFSLSTNVTLAAETTSRLTLLLDVPRVAPSHDGFGATTACARVLAGRLGGTVVDDGGQPLQDAALEEIAGQVKAFYSHMENSGIPAGSSRALRLFS</sequence>
<organism evidence="5 6">
    <name type="scientific">Noviherbaspirillum cavernae</name>
    <dbReference type="NCBI Taxonomy" id="2320862"/>
    <lineage>
        <taxon>Bacteria</taxon>
        <taxon>Pseudomonadati</taxon>
        <taxon>Pseudomonadota</taxon>
        <taxon>Betaproteobacteria</taxon>
        <taxon>Burkholderiales</taxon>
        <taxon>Oxalobacteraceae</taxon>
        <taxon>Noviherbaspirillum</taxon>
    </lineage>
</organism>
<evidence type="ECO:0000313" key="5">
    <source>
        <dbReference type="EMBL" id="RJG07962.1"/>
    </source>
</evidence>
<comment type="similarity">
    <text evidence="1">Belongs to the ZipA family.</text>
</comment>
<dbReference type="AlphaFoldDB" id="A0A418X648"/>
<dbReference type="GO" id="GO:0090529">
    <property type="term" value="P:cell septum assembly"/>
    <property type="evidence" value="ECO:0007669"/>
    <property type="project" value="InterPro"/>
</dbReference>
<dbReference type="Proteomes" id="UP000285190">
    <property type="component" value="Unassembled WGS sequence"/>
</dbReference>
<comment type="caution">
    <text evidence="5">The sequence shown here is derived from an EMBL/GenBank/DDBJ whole genome shotgun (WGS) entry which is preliminary data.</text>
</comment>
<evidence type="ECO:0000256" key="1">
    <source>
        <dbReference type="RuleBase" id="RU003612"/>
    </source>
</evidence>
<keyword evidence="2" id="KW-1003">Cell membrane</keyword>
<keyword evidence="1" id="KW-0131">Cell cycle</keyword>
<evidence type="ECO:0000259" key="4">
    <source>
        <dbReference type="SMART" id="SM00771"/>
    </source>
</evidence>
<dbReference type="RefSeq" id="WP_119741908.1">
    <property type="nucleotide sequence ID" value="NZ_QYUN01000002.1"/>
</dbReference>
<dbReference type="Pfam" id="PF04354">
    <property type="entry name" value="ZipA_C"/>
    <property type="match status" value="1"/>
</dbReference>
<dbReference type="InterPro" id="IPR007449">
    <property type="entry name" value="ZipA_FtsZ-bd_C"/>
</dbReference>
<accession>A0A418X648</accession>
<keyword evidence="2" id="KW-0812">Transmembrane</keyword>
<dbReference type="SMART" id="SM00771">
    <property type="entry name" value="ZipA_C"/>
    <property type="match status" value="1"/>
</dbReference>
<dbReference type="Gene3D" id="3.30.1400.10">
    <property type="entry name" value="ZipA, C-terminal FtsZ-binding domain"/>
    <property type="match status" value="1"/>
</dbReference>
<feature type="domain" description="ZipA C-terminal FtsZ-binding" evidence="4">
    <location>
        <begin position="229"/>
        <end position="347"/>
    </location>
</feature>
<dbReference type="GO" id="GO:0005886">
    <property type="term" value="C:plasma membrane"/>
    <property type="evidence" value="ECO:0007669"/>
    <property type="project" value="UniProtKB-SubCell"/>
</dbReference>
<name>A0A418X648_9BURK</name>
<evidence type="ECO:0000313" key="6">
    <source>
        <dbReference type="Proteomes" id="UP000285190"/>
    </source>
</evidence>
<dbReference type="OrthoDB" id="8521018at2"/>
<evidence type="ECO:0000256" key="2">
    <source>
        <dbReference type="RuleBase" id="RU003613"/>
    </source>
</evidence>
<keyword evidence="2" id="KW-0472">Membrane</keyword>
<dbReference type="SUPFAM" id="SSF64383">
    <property type="entry name" value="Cell-division protein ZipA, C-terminal domain"/>
    <property type="match status" value="1"/>
</dbReference>
<comment type="subcellular location">
    <subcellularLocation>
        <location evidence="2">Cell inner membrane</location>
        <topology evidence="2">Single-pass type I membrane protein</topology>
    </subcellularLocation>
</comment>
<reference evidence="5 6" key="1">
    <citation type="submission" date="2018-09" db="EMBL/GenBank/DDBJ databases">
        <authorList>
            <person name="Zhu H."/>
        </authorList>
    </citation>
    <scope>NUCLEOTIDE SEQUENCE [LARGE SCALE GENOMIC DNA]</scope>
    <source>
        <strain evidence="5 6">K2R10-39</strain>
    </source>
</reference>